<evidence type="ECO:0000256" key="3">
    <source>
        <dbReference type="ARBA" id="ARBA00022737"/>
    </source>
</evidence>
<dbReference type="SUPFAM" id="SSF52540">
    <property type="entry name" value="P-loop containing nucleoside triphosphate hydrolases"/>
    <property type="match status" value="1"/>
</dbReference>
<keyword evidence="5" id="KW-0611">Plant defense</keyword>
<dbReference type="Pfam" id="PF23559">
    <property type="entry name" value="WHD_DRP"/>
    <property type="match status" value="1"/>
</dbReference>
<sequence>MDCVSPILDVATCLWDCTAKRAVYIRKLEENLKSLESSTEELRNLSEDVMGRVEREEQLQSRRTHEVDGWLRAVQAMEAEVEEILQNGDQEIQQKCLGTCPKNCRSSYKLGKIVRRKIDAVTELKGKGHFDFVAHSLPCAPVDERPMGKTMGLDLMFEKVRRCLEDEQVRSIGLYGIGGVGKTTLLQKINNEYFGKRNDFDVVMWIVVSKPINIGNIQDVILNKLTAPDDKWKNRSKEEKAAEICKLLKSKNFVILLDDMWDRLNLLEVGIPDLSDQTKSKVVLTTRSERVCDEMEVHKRMKVECLTRDEAFSLFRDKVGENILNSHPDIKRLAKIVVEECKGLPLALIVIGRAMASRKNSSRMGASNTSVEELPSKVFRYGRSNLIDLWIGEGFMDKFVDIYEARNQGEEIIRSLKLACLLEGGVSEHTCKMHDVIRDMALWLSCDYGEEKHKSFVLDHGQLIEAYETGEMERSSTDFTMMFRMQLLNIEKDIKEYEEVGELQELECLQYLSWISITIRTIPAVQKYLTSLMLQKCVRHLAMGNCPGLQVVELPLSTLQRLTVLEFQAVFINGCQFLDLTWLIYAPSLELLCVEDNPAMEEIIGKYLQAALPFPSLKEIHVAGCPNLRKLPLNSNSATNTLKEIEAHRSWWEELERRMTTSSALSLRILKYERGDSKEEMVLELYVMEDKLVVGDWMLGMHSKNSINNC</sequence>
<comment type="similarity">
    <text evidence="1">Belongs to the disease resistance NB-LRR family.</text>
</comment>
<keyword evidence="4" id="KW-0547">Nucleotide-binding</keyword>
<comment type="caution">
    <text evidence="10">The sequence shown here is derived from an EMBL/GenBank/DDBJ whole genome shotgun (WGS) entry which is preliminary data.</text>
</comment>
<evidence type="ECO:0000256" key="4">
    <source>
        <dbReference type="ARBA" id="ARBA00022741"/>
    </source>
</evidence>
<accession>A0A438CUR0</accession>
<evidence type="ECO:0000313" key="11">
    <source>
        <dbReference type="Proteomes" id="UP000288805"/>
    </source>
</evidence>
<gene>
    <name evidence="10" type="primary">VvCHDh000423_10</name>
    <name evidence="10" type="ORF">CK203_103663</name>
</gene>
<keyword evidence="7" id="KW-0175">Coiled coil</keyword>
<keyword evidence="6" id="KW-0067">ATP-binding</keyword>
<dbReference type="GO" id="GO:0006952">
    <property type="term" value="P:defense response"/>
    <property type="evidence" value="ECO:0007669"/>
    <property type="project" value="UniProtKB-KW"/>
</dbReference>
<dbReference type="GO" id="GO:0043531">
    <property type="term" value="F:ADP binding"/>
    <property type="evidence" value="ECO:0007669"/>
    <property type="project" value="InterPro"/>
</dbReference>
<dbReference type="PANTHER" id="PTHR33463:SF220">
    <property type="entry name" value="NB-ARC DOMAIN-CONTAINING PROTEIN"/>
    <property type="match status" value="1"/>
</dbReference>
<feature type="domain" description="NB-ARC" evidence="8">
    <location>
        <begin position="156"/>
        <end position="322"/>
    </location>
</feature>
<dbReference type="InterPro" id="IPR042197">
    <property type="entry name" value="Apaf_helical"/>
</dbReference>
<evidence type="ECO:0000256" key="7">
    <source>
        <dbReference type="SAM" id="Coils"/>
    </source>
</evidence>
<dbReference type="FunFam" id="1.10.8.430:FF:000003">
    <property type="entry name" value="Probable disease resistance protein At5g66910"/>
    <property type="match status" value="1"/>
</dbReference>
<proteinExistence type="inferred from homology"/>
<dbReference type="InterPro" id="IPR032675">
    <property type="entry name" value="LRR_dom_sf"/>
</dbReference>
<dbReference type="Gene3D" id="3.80.10.10">
    <property type="entry name" value="Ribonuclease Inhibitor"/>
    <property type="match status" value="1"/>
</dbReference>
<keyword evidence="3" id="KW-0677">Repeat</keyword>
<feature type="coiled-coil region" evidence="7">
    <location>
        <begin position="25"/>
        <end position="94"/>
    </location>
</feature>
<dbReference type="Pfam" id="PF00931">
    <property type="entry name" value="NB-ARC"/>
    <property type="match status" value="1"/>
</dbReference>
<dbReference type="GO" id="GO:0005524">
    <property type="term" value="F:ATP binding"/>
    <property type="evidence" value="ECO:0007669"/>
    <property type="project" value="UniProtKB-KW"/>
</dbReference>
<dbReference type="InterPro" id="IPR002182">
    <property type="entry name" value="NB-ARC"/>
</dbReference>
<dbReference type="Gene3D" id="3.40.50.300">
    <property type="entry name" value="P-loop containing nucleotide triphosphate hydrolases"/>
    <property type="match status" value="1"/>
</dbReference>
<dbReference type="PRINTS" id="PR00364">
    <property type="entry name" value="DISEASERSIST"/>
</dbReference>
<evidence type="ECO:0000256" key="5">
    <source>
        <dbReference type="ARBA" id="ARBA00022821"/>
    </source>
</evidence>
<evidence type="ECO:0000256" key="1">
    <source>
        <dbReference type="ARBA" id="ARBA00008894"/>
    </source>
</evidence>
<dbReference type="Gene3D" id="1.10.8.430">
    <property type="entry name" value="Helical domain of apoptotic protease-activating factors"/>
    <property type="match status" value="1"/>
</dbReference>
<dbReference type="AlphaFoldDB" id="A0A438CUR0"/>
<protein>
    <submittedName>
        <fullName evidence="10">Putative disease resistance protein</fullName>
    </submittedName>
</protein>
<dbReference type="InterPro" id="IPR058922">
    <property type="entry name" value="WHD_DRP"/>
</dbReference>
<feature type="domain" description="Disease resistance protein winged helix" evidence="9">
    <location>
        <begin position="379"/>
        <end position="441"/>
    </location>
</feature>
<dbReference type="EMBL" id="QGNW01001974">
    <property type="protein sequence ID" value="RVW26932.1"/>
    <property type="molecule type" value="Genomic_DNA"/>
</dbReference>
<evidence type="ECO:0000256" key="2">
    <source>
        <dbReference type="ARBA" id="ARBA00022614"/>
    </source>
</evidence>
<organism evidence="10 11">
    <name type="scientific">Vitis vinifera</name>
    <name type="common">Grape</name>
    <dbReference type="NCBI Taxonomy" id="29760"/>
    <lineage>
        <taxon>Eukaryota</taxon>
        <taxon>Viridiplantae</taxon>
        <taxon>Streptophyta</taxon>
        <taxon>Embryophyta</taxon>
        <taxon>Tracheophyta</taxon>
        <taxon>Spermatophyta</taxon>
        <taxon>Magnoliopsida</taxon>
        <taxon>eudicotyledons</taxon>
        <taxon>Gunneridae</taxon>
        <taxon>Pentapetalae</taxon>
        <taxon>rosids</taxon>
        <taxon>Vitales</taxon>
        <taxon>Vitaceae</taxon>
        <taxon>Viteae</taxon>
        <taxon>Vitis</taxon>
    </lineage>
</organism>
<dbReference type="PANTHER" id="PTHR33463">
    <property type="entry name" value="NB-ARC DOMAIN-CONTAINING PROTEIN-RELATED"/>
    <property type="match status" value="1"/>
</dbReference>
<evidence type="ECO:0000259" key="8">
    <source>
        <dbReference type="Pfam" id="PF00931"/>
    </source>
</evidence>
<dbReference type="SUPFAM" id="SSF52058">
    <property type="entry name" value="L domain-like"/>
    <property type="match status" value="1"/>
</dbReference>
<evidence type="ECO:0000256" key="6">
    <source>
        <dbReference type="ARBA" id="ARBA00022840"/>
    </source>
</evidence>
<evidence type="ECO:0000259" key="9">
    <source>
        <dbReference type="Pfam" id="PF23559"/>
    </source>
</evidence>
<name>A0A438CUR0_VITVI</name>
<evidence type="ECO:0000313" key="10">
    <source>
        <dbReference type="EMBL" id="RVW26932.1"/>
    </source>
</evidence>
<dbReference type="InterPro" id="IPR050905">
    <property type="entry name" value="Plant_NBS-LRR"/>
</dbReference>
<dbReference type="Proteomes" id="UP000288805">
    <property type="component" value="Unassembled WGS sequence"/>
</dbReference>
<keyword evidence="2" id="KW-0433">Leucine-rich repeat</keyword>
<dbReference type="FunFam" id="3.40.50.300:FF:001091">
    <property type="entry name" value="Probable disease resistance protein At1g61300"/>
    <property type="match status" value="1"/>
</dbReference>
<reference evidence="10 11" key="1">
    <citation type="journal article" date="2018" name="PLoS Genet.">
        <title>Population sequencing reveals clonal diversity and ancestral inbreeding in the grapevine cultivar Chardonnay.</title>
        <authorList>
            <person name="Roach M.J."/>
            <person name="Johnson D.L."/>
            <person name="Bohlmann J."/>
            <person name="van Vuuren H.J."/>
            <person name="Jones S.J."/>
            <person name="Pretorius I.S."/>
            <person name="Schmidt S.A."/>
            <person name="Borneman A.R."/>
        </authorList>
    </citation>
    <scope>NUCLEOTIDE SEQUENCE [LARGE SCALE GENOMIC DNA]</scope>
    <source>
        <strain evidence="11">cv. Chardonnay</strain>
        <tissue evidence="10">Leaf</tissue>
    </source>
</reference>
<dbReference type="InterPro" id="IPR027417">
    <property type="entry name" value="P-loop_NTPase"/>
</dbReference>